<evidence type="ECO:0000313" key="3">
    <source>
        <dbReference type="Proteomes" id="UP000431826"/>
    </source>
</evidence>
<feature type="region of interest" description="Disordered" evidence="1">
    <location>
        <begin position="1"/>
        <end position="26"/>
    </location>
</feature>
<dbReference type="EMBL" id="BLIR01000001">
    <property type="protein sequence ID" value="GFE36752.1"/>
    <property type="molecule type" value="Genomic_DNA"/>
</dbReference>
<comment type="caution">
    <text evidence="2">The sequence shown here is derived from an EMBL/GenBank/DDBJ whole genome shotgun (WGS) entry which is preliminary data.</text>
</comment>
<reference evidence="2 3" key="1">
    <citation type="submission" date="2019-12" db="EMBL/GenBank/DDBJ databases">
        <title>Whole genome shotgun sequence of Streptomyces tubercidicus NBRC 13090.</title>
        <authorList>
            <person name="Ichikawa N."/>
            <person name="Kimura A."/>
            <person name="Kitahashi Y."/>
            <person name="Komaki H."/>
            <person name="Tamura T."/>
        </authorList>
    </citation>
    <scope>NUCLEOTIDE SEQUENCE [LARGE SCALE GENOMIC DNA]</scope>
    <source>
        <strain evidence="2 3">NBRC 13090</strain>
    </source>
</reference>
<gene>
    <name evidence="2" type="ORF">Stube_14250</name>
</gene>
<sequence>MSLRFSGPEVMGGGQGNLDVPPFSDGDLAGWAEGPGRLPSAFSQFSFPLLGVDRDMAAAGDSAHGLEFPDLTLVPGWRLRGVLRLWPGSP</sequence>
<organism evidence="2 3">
    <name type="scientific">Streptomyces tubercidicus</name>
    <dbReference type="NCBI Taxonomy" id="47759"/>
    <lineage>
        <taxon>Bacteria</taxon>
        <taxon>Bacillati</taxon>
        <taxon>Actinomycetota</taxon>
        <taxon>Actinomycetes</taxon>
        <taxon>Kitasatosporales</taxon>
        <taxon>Streptomycetaceae</taxon>
        <taxon>Streptomyces</taxon>
    </lineage>
</organism>
<dbReference type="AlphaFoldDB" id="A0A640UN51"/>
<evidence type="ECO:0000256" key="1">
    <source>
        <dbReference type="SAM" id="MobiDB-lite"/>
    </source>
</evidence>
<name>A0A640UN51_9ACTN</name>
<proteinExistence type="predicted"/>
<evidence type="ECO:0000313" key="2">
    <source>
        <dbReference type="EMBL" id="GFE36752.1"/>
    </source>
</evidence>
<keyword evidence="3" id="KW-1185">Reference proteome</keyword>
<accession>A0A640UN51</accession>
<dbReference type="Proteomes" id="UP000431826">
    <property type="component" value="Unassembled WGS sequence"/>
</dbReference>
<protein>
    <submittedName>
        <fullName evidence="2">Uncharacterized protein</fullName>
    </submittedName>
</protein>